<evidence type="ECO:0000256" key="1">
    <source>
        <dbReference type="SAM" id="SignalP"/>
    </source>
</evidence>
<gene>
    <name evidence="2" type="ORF">DdX_16989</name>
</gene>
<dbReference type="EMBL" id="JAKKPZ010000161">
    <property type="protein sequence ID" value="KAI1699956.1"/>
    <property type="molecule type" value="Genomic_DNA"/>
</dbReference>
<protein>
    <submittedName>
        <fullName evidence="2">Uncharacterized protein</fullName>
    </submittedName>
</protein>
<comment type="caution">
    <text evidence="2">The sequence shown here is derived from an EMBL/GenBank/DDBJ whole genome shotgun (WGS) entry which is preliminary data.</text>
</comment>
<evidence type="ECO:0000313" key="3">
    <source>
        <dbReference type="Proteomes" id="UP001201812"/>
    </source>
</evidence>
<dbReference type="Proteomes" id="UP001201812">
    <property type="component" value="Unassembled WGS sequence"/>
</dbReference>
<proteinExistence type="predicted"/>
<name>A0AAD4MPR9_9BILA</name>
<organism evidence="2 3">
    <name type="scientific">Ditylenchus destructor</name>
    <dbReference type="NCBI Taxonomy" id="166010"/>
    <lineage>
        <taxon>Eukaryota</taxon>
        <taxon>Metazoa</taxon>
        <taxon>Ecdysozoa</taxon>
        <taxon>Nematoda</taxon>
        <taxon>Chromadorea</taxon>
        <taxon>Rhabditida</taxon>
        <taxon>Tylenchina</taxon>
        <taxon>Tylenchomorpha</taxon>
        <taxon>Sphaerularioidea</taxon>
        <taxon>Anguinidae</taxon>
        <taxon>Anguininae</taxon>
        <taxon>Ditylenchus</taxon>
    </lineage>
</organism>
<feature type="signal peptide" evidence="1">
    <location>
        <begin position="1"/>
        <end position="22"/>
    </location>
</feature>
<keyword evidence="1" id="KW-0732">Signal</keyword>
<sequence>MALGAFLYLCITVFLLVNESQSEVAGVEHNSFLSRNIQDTNIPSARFSSSIHRSKRHYGYGRWGMPYGGYGMGMPFGGFGMPFDGFGMPFGGFGMPFMGFG</sequence>
<keyword evidence="3" id="KW-1185">Reference proteome</keyword>
<feature type="chain" id="PRO_5041955958" evidence="1">
    <location>
        <begin position="23"/>
        <end position="101"/>
    </location>
</feature>
<accession>A0AAD4MPR9</accession>
<reference evidence="2" key="1">
    <citation type="submission" date="2022-01" db="EMBL/GenBank/DDBJ databases">
        <title>Genome Sequence Resource for Two Populations of Ditylenchus destructor, the Migratory Endoparasitic Phytonematode.</title>
        <authorList>
            <person name="Zhang H."/>
            <person name="Lin R."/>
            <person name="Xie B."/>
        </authorList>
    </citation>
    <scope>NUCLEOTIDE SEQUENCE</scope>
    <source>
        <strain evidence="2">BazhouSP</strain>
    </source>
</reference>
<evidence type="ECO:0000313" key="2">
    <source>
        <dbReference type="EMBL" id="KAI1699956.1"/>
    </source>
</evidence>
<dbReference type="AlphaFoldDB" id="A0AAD4MPR9"/>